<dbReference type="EMBL" id="PFFQ01000056">
    <property type="protein sequence ID" value="PIW14762.1"/>
    <property type="molecule type" value="Genomic_DNA"/>
</dbReference>
<dbReference type="Gene3D" id="3.50.50.60">
    <property type="entry name" value="FAD/NAD(P)-binding domain"/>
    <property type="match status" value="1"/>
</dbReference>
<name>A0A2M7G0L1_9BACT</name>
<dbReference type="PANTHER" id="PTHR10961">
    <property type="entry name" value="PEROXISOMAL SARCOSINE OXIDASE"/>
    <property type="match status" value="1"/>
</dbReference>
<evidence type="ECO:0000256" key="3">
    <source>
        <dbReference type="ARBA" id="ARBA00022827"/>
    </source>
</evidence>
<dbReference type="GO" id="GO:0050660">
    <property type="term" value="F:flavin adenine dinucleotide binding"/>
    <property type="evidence" value="ECO:0007669"/>
    <property type="project" value="InterPro"/>
</dbReference>
<organism evidence="6 7">
    <name type="scientific">bacterium (Candidatus Blackallbacteria) CG17_big_fil_post_rev_8_21_14_2_50_48_46</name>
    <dbReference type="NCBI Taxonomy" id="2014261"/>
    <lineage>
        <taxon>Bacteria</taxon>
        <taxon>Candidatus Blackallbacteria</taxon>
    </lineage>
</organism>
<proteinExistence type="predicted"/>
<dbReference type="Pfam" id="PF01266">
    <property type="entry name" value="DAO"/>
    <property type="match status" value="1"/>
</dbReference>
<dbReference type="InterPro" id="IPR006076">
    <property type="entry name" value="FAD-dep_OxRdtase"/>
</dbReference>
<feature type="domain" description="FAD dependent oxidoreductase" evidence="5">
    <location>
        <begin position="5"/>
        <end position="355"/>
    </location>
</feature>
<dbReference type="SUPFAM" id="SSF51905">
    <property type="entry name" value="FAD/NAD(P)-binding domain"/>
    <property type="match status" value="1"/>
</dbReference>
<accession>A0A2M7G0L1</accession>
<dbReference type="PANTHER" id="PTHR10961:SF7">
    <property type="entry name" value="FAD DEPENDENT OXIDOREDUCTASE DOMAIN-CONTAINING PROTEIN"/>
    <property type="match status" value="1"/>
</dbReference>
<reference evidence="6 7" key="1">
    <citation type="submission" date="2017-09" db="EMBL/GenBank/DDBJ databases">
        <title>Depth-based differentiation of microbial function through sediment-hosted aquifers and enrichment of novel symbionts in the deep terrestrial subsurface.</title>
        <authorList>
            <person name="Probst A.J."/>
            <person name="Ladd B."/>
            <person name="Jarett J.K."/>
            <person name="Geller-Mcgrath D.E."/>
            <person name="Sieber C.M."/>
            <person name="Emerson J.B."/>
            <person name="Anantharaman K."/>
            <person name="Thomas B.C."/>
            <person name="Malmstrom R."/>
            <person name="Stieglmeier M."/>
            <person name="Klingl A."/>
            <person name="Woyke T."/>
            <person name="Ryan C.M."/>
            <person name="Banfield J.F."/>
        </authorList>
    </citation>
    <scope>NUCLEOTIDE SEQUENCE [LARGE SCALE GENOMIC DNA]</scope>
    <source>
        <strain evidence="6">CG17_big_fil_post_rev_8_21_14_2_50_48_46</strain>
    </source>
</reference>
<sequence>MKAEVAVVGLGAVGSAILAYLAQRGVSVLGLDRFDPPHDRGSSHGQTRVIREAYFEHPDYVPLLRRAYRNWEDLELRGGQTLLQKTGGLMLGPQDSTLLKGSQTSAETWNIPYRVLNADLLAQTYPAFQLPPHFGGIEEQRAGYLYPEKAIATCLRLAQAQGAELRTNEPLLSWKAQSDGFLLKTAQGDYQCEKLILSTGAWLSEWLAELNLPLQVTRQTLFWFETPQPNPFALGKFPIFLLEYQPDHYLYGFPDEGEGFKLAVHVPGQPIQPDRLAESQVTETEVADMLALAHPFFPALKPRLVKSAVCMYTNTPDGHFLIDTHPEFSKLWYVSPCSGHGFKFASALGETVADWVISGQPAAELNLFRNRPGRFL</sequence>
<evidence type="ECO:0000259" key="5">
    <source>
        <dbReference type="Pfam" id="PF01266"/>
    </source>
</evidence>
<dbReference type="InterPro" id="IPR036188">
    <property type="entry name" value="FAD/NAD-bd_sf"/>
</dbReference>
<evidence type="ECO:0000256" key="4">
    <source>
        <dbReference type="ARBA" id="ARBA00023002"/>
    </source>
</evidence>
<dbReference type="Gene3D" id="3.30.9.10">
    <property type="entry name" value="D-Amino Acid Oxidase, subunit A, domain 2"/>
    <property type="match status" value="1"/>
</dbReference>
<protein>
    <submittedName>
        <fullName evidence="6">N-methyl-L-tryptophan oxidase</fullName>
    </submittedName>
</protein>
<evidence type="ECO:0000256" key="2">
    <source>
        <dbReference type="ARBA" id="ARBA00022630"/>
    </source>
</evidence>
<keyword evidence="3" id="KW-0274">FAD</keyword>
<dbReference type="AlphaFoldDB" id="A0A2M7G0L1"/>
<keyword evidence="2" id="KW-0285">Flavoprotein</keyword>
<evidence type="ECO:0000313" key="7">
    <source>
        <dbReference type="Proteomes" id="UP000231019"/>
    </source>
</evidence>
<dbReference type="GO" id="GO:0008115">
    <property type="term" value="F:sarcosine oxidase activity"/>
    <property type="evidence" value="ECO:0007669"/>
    <property type="project" value="TreeGrafter"/>
</dbReference>
<evidence type="ECO:0000256" key="1">
    <source>
        <dbReference type="ARBA" id="ARBA00001974"/>
    </source>
</evidence>
<dbReference type="InterPro" id="IPR045170">
    <property type="entry name" value="MTOX"/>
</dbReference>
<comment type="caution">
    <text evidence="6">The sequence shown here is derived from an EMBL/GenBank/DDBJ whole genome shotgun (WGS) entry which is preliminary data.</text>
</comment>
<comment type="cofactor">
    <cofactor evidence="1">
        <name>FAD</name>
        <dbReference type="ChEBI" id="CHEBI:57692"/>
    </cofactor>
</comment>
<gene>
    <name evidence="6" type="ORF">COW36_20380</name>
</gene>
<dbReference type="NCBIfam" id="NF008425">
    <property type="entry name" value="PRK11259.1"/>
    <property type="match status" value="1"/>
</dbReference>
<keyword evidence="4" id="KW-0560">Oxidoreductase</keyword>
<dbReference type="Proteomes" id="UP000231019">
    <property type="component" value="Unassembled WGS sequence"/>
</dbReference>
<evidence type="ECO:0000313" key="6">
    <source>
        <dbReference type="EMBL" id="PIW14762.1"/>
    </source>
</evidence>
<dbReference type="SUPFAM" id="SSF54373">
    <property type="entry name" value="FAD-linked reductases, C-terminal domain"/>
    <property type="match status" value="1"/>
</dbReference>